<reference evidence="1" key="1">
    <citation type="journal article" date="2019" name="G3 (Bethesda)">
        <title>Genome Assemblies of Two Rare Opportunistic Yeast Pathogens: Diutina rugosa (syn. Candida rugosa) and Trichomonascus ciferrii (syn. Candida ciferrii).</title>
        <authorList>
            <person name="Mixao V."/>
            <person name="Saus E."/>
            <person name="Hansen A.P."/>
            <person name="Lass-Florl C."/>
            <person name="Gabaldon T."/>
        </authorList>
    </citation>
    <scope>NUCLEOTIDE SEQUENCE</scope>
    <source>
        <strain evidence="1">CBS 4856</strain>
    </source>
</reference>
<organism evidence="1 2">
    <name type="scientific">Trichomonascus ciferrii</name>
    <dbReference type="NCBI Taxonomy" id="44093"/>
    <lineage>
        <taxon>Eukaryota</taxon>
        <taxon>Fungi</taxon>
        <taxon>Dikarya</taxon>
        <taxon>Ascomycota</taxon>
        <taxon>Saccharomycotina</taxon>
        <taxon>Dipodascomycetes</taxon>
        <taxon>Dipodascales</taxon>
        <taxon>Trichomonascaceae</taxon>
        <taxon>Trichomonascus</taxon>
        <taxon>Trichomonascus ciferrii complex</taxon>
    </lineage>
</organism>
<evidence type="ECO:0000313" key="2">
    <source>
        <dbReference type="Proteomes" id="UP000761534"/>
    </source>
</evidence>
<protein>
    <submittedName>
        <fullName evidence="1">Uncharacterized protein</fullName>
    </submittedName>
</protein>
<evidence type="ECO:0000313" key="1">
    <source>
        <dbReference type="EMBL" id="KAA8901804.1"/>
    </source>
</evidence>
<dbReference type="EMBL" id="SWFS01000480">
    <property type="protein sequence ID" value="KAA8901804.1"/>
    <property type="molecule type" value="Genomic_DNA"/>
</dbReference>
<comment type="caution">
    <text evidence="1">The sequence shown here is derived from an EMBL/GenBank/DDBJ whole genome shotgun (WGS) entry which is preliminary data.</text>
</comment>
<gene>
    <name evidence="1" type="ORF">TRICI_005999</name>
</gene>
<dbReference type="VEuPathDB" id="FungiDB:TRICI_005999"/>
<accession>A0A642UU15</accession>
<dbReference type="Proteomes" id="UP000761534">
    <property type="component" value="Unassembled WGS sequence"/>
</dbReference>
<sequence length="82" mass="8867">MERPTQKYAARPSGIAAIEAIDSVQSFYSMKPRRATGFQALTSYNPIPKLVFWGTPGLATLGAMGTVQPFLLVEASQKHPAT</sequence>
<name>A0A642UU15_9ASCO</name>
<keyword evidence="2" id="KW-1185">Reference proteome</keyword>
<dbReference type="AlphaFoldDB" id="A0A642UU15"/>
<proteinExistence type="predicted"/>